<accession>A0A315Z0U7</accession>
<evidence type="ECO:0000313" key="2">
    <source>
        <dbReference type="EMBL" id="PWJ36044.1"/>
    </source>
</evidence>
<dbReference type="OrthoDB" id="982633at2"/>
<dbReference type="SUPFAM" id="SSF160387">
    <property type="entry name" value="NosL/MerB-like"/>
    <property type="match status" value="1"/>
</dbReference>
<dbReference type="AlphaFoldDB" id="A0A315Z0U7"/>
<feature type="region of interest" description="Disordered" evidence="1">
    <location>
        <begin position="24"/>
        <end position="69"/>
    </location>
</feature>
<dbReference type="PANTHER" id="PTHR41247">
    <property type="entry name" value="HTH-TYPE TRANSCRIPTIONAL REPRESSOR YCNK"/>
    <property type="match status" value="1"/>
</dbReference>
<dbReference type="InterPro" id="IPR008719">
    <property type="entry name" value="N2O_reductase_NosL"/>
</dbReference>
<dbReference type="PANTHER" id="PTHR41247:SF1">
    <property type="entry name" value="HTH-TYPE TRANSCRIPTIONAL REPRESSOR YCNK"/>
    <property type="match status" value="1"/>
</dbReference>
<evidence type="ECO:0000256" key="1">
    <source>
        <dbReference type="SAM" id="MobiDB-lite"/>
    </source>
</evidence>
<dbReference type="Pfam" id="PF05573">
    <property type="entry name" value="NosL"/>
    <property type="match status" value="1"/>
</dbReference>
<dbReference type="Proteomes" id="UP000245535">
    <property type="component" value="Unassembled WGS sequence"/>
</dbReference>
<evidence type="ECO:0000313" key="3">
    <source>
        <dbReference type="Proteomes" id="UP000245535"/>
    </source>
</evidence>
<proteinExistence type="predicted"/>
<protein>
    <submittedName>
        <fullName evidence="2">Nitrous oxide reductase accessory protein NosL</fullName>
    </submittedName>
</protein>
<reference evidence="2 3" key="1">
    <citation type="submission" date="2018-03" db="EMBL/GenBank/DDBJ databases">
        <title>Genomic Encyclopedia of Archaeal and Bacterial Type Strains, Phase II (KMG-II): from individual species to whole genera.</title>
        <authorList>
            <person name="Goeker M."/>
        </authorList>
    </citation>
    <scope>NUCLEOTIDE SEQUENCE [LARGE SCALE GENOMIC DNA]</scope>
    <source>
        <strain evidence="2 3">DSM 28229</strain>
    </source>
</reference>
<sequence length="189" mass="21459">MKLNYIIALVAFVFTFSSCQQKTSENKANETEQHEHNHDHDHGHDHNHDHGHDHDHGTTTTDKEADKKDTCSHCGMRNEDFKKWNAYIQDGTESYTFCCTRCMIASKLENKDKLSAEAEYQVTDYYTLKIINADAGFYIMGSDVAGPMGKDFIVVDSKKAAEDFIKDHGGEKPVKFKDISMAMLMKAVK</sequence>
<gene>
    <name evidence="2" type="ORF">BC781_10959</name>
</gene>
<dbReference type="EMBL" id="QGDO01000009">
    <property type="protein sequence ID" value="PWJ36044.1"/>
    <property type="molecule type" value="Genomic_DNA"/>
</dbReference>
<comment type="caution">
    <text evidence="2">The sequence shown here is derived from an EMBL/GenBank/DDBJ whole genome shotgun (WGS) entry which is preliminary data.</text>
</comment>
<keyword evidence="3" id="KW-1185">Reference proteome</keyword>
<dbReference type="RefSeq" id="WP_109622417.1">
    <property type="nucleotide sequence ID" value="NZ_QGDO01000009.1"/>
</dbReference>
<dbReference type="PROSITE" id="PS51257">
    <property type="entry name" value="PROKAR_LIPOPROTEIN"/>
    <property type="match status" value="1"/>
</dbReference>
<dbReference type="Gene3D" id="3.30.70.2050">
    <property type="match status" value="1"/>
</dbReference>
<name>A0A315Z0U7_SEDFL</name>
<organism evidence="2 3">
    <name type="scientific">Sediminitomix flava</name>
    <dbReference type="NCBI Taxonomy" id="379075"/>
    <lineage>
        <taxon>Bacteria</taxon>
        <taxon>Pseudomonadati</taxon>
        <taxon>Bacteroidota</taxon>
        <taxon>Cytophagia</taxon>
        <taxon>Cytophagales</taxon>
        <taxon>Flammeovirgaceae</taxon>
        <taxon>Sediminitomix</taxon>
    </lineage>
</organism>